<feature type="domain" description="Polymerase beta nucleotidyltransferase" evidence="1">
    <location>
        <begin position="18"/>
        <end position="105"/>
    </location>
</feature>
<dbReference type="EMBL" id="DXIQ01000034">
    <property type="protein sequence ID" value="HIV38491.1"/>
    <property type="molecule type" value="Genomic_DNA"/>
</dbReference>
<dbReference type="Gene3D" id="3.30.460.10">
    <property type="entry name" value="Beta Polymerase, domain 2"/>
    <property type="match status" value="1"/>
</dbReference>
<dbReference type="InterPro" id="IPR052548">
    <property type="entry name" value="Type_VII_TA_antitoxin"/>
</dbReference>
<protein>
    <submittedName>
        <fullName evidence="2">Nucleotidyltransferase domain-containing protein</fullName>
    </submittedName>
</protein>
<evidence type="ECO:0000259" key="1">
    <source>
        <dbReference type="Pfam" id="PF18765"/>
    </source>
</evidence>
<gene>
    <name evidence="2" type="ORF">H9747_05750</name>
</gene>
<organism evidence="2 3">
    <name type="scientific">Candidatus Blautia stercorigallinarum</name>
    <dbReference type="NCBI Taxonomy" id="2838501"/>
    <lineage>
        <taxon>Bacteria</taxon>
        <taxon>Bacillati</taxon>
        <taxon>Bacillota</taxon>
        <taxon>Clostridia</taxon>
        <taxon>Lachnospirales</taxon>
        <taxon>Lachnospiraceae</taxon>
        <taxon>Blautia</taxon>
    </lineage>
</organism>
<dbReference type="PANTHER" id="PTHR33933:SF1">
    <property type="entry name" value="PROTEIN ADENYLYLTRANSFERASE MNTA-RELATED"/>
    <property type="match status" value="1"/>
</dbReference>
<reference evidence="2" key="1">
    <citation type="journal article" date="2021" name="PeerJ">
        <title>Extensive microbial diversity within the chicken gut microbiome revealed by metagenomics and culture.</title>
        <authorList>
            <person name="Gilroy R."/>
            <person name="Ravi A."/>
            <person name="Getino M."/>
            <person name="Pursley I."/>
            <person name="Horton D.L."/>
            <person name="Alikhan N.F."/>
            <person name="Baker D."/>
            <person name="Gharbi K."/>
            <person name="Hall N."/>
            <person name="Watson M."/>
            <person name="Adriaenssens E.M."/>
            <person name="Foster-Nyarko E."/>
            <person name="Jarju S."/>
            <person name="Secka A."/>
            <person name="Antonio M."/>
            <person name="Oren A."/>
            <person name="Chaudhuri R.R."/>
            <person name="La Ragione R."/>
            <person name="Hildebrand F."/>
            <person name="Pallen M.J."/>
        </authorList>
    </citation>
    <scope>NUCLEOTIDE SEQUENCE</scope>
    <source>
        <strain evidence="2">CHK195-9823</strain>
    </source>
</reference>
<dbReference type="Pfam" id="PF18765">
    <property type="entry name" value="Polbeta"/>
    <property type="match status" value="1"/>
</dbReference>
<dbReference type="AlphaFoldDB" id="A0A9D1TFY5"/>
<accession>A0A9D1TFY5</accession>
<evidence type="ECO:0000313" key="2">
    <source>
        <dbReference type="EMBL" id="HIV38491.1"/>
    </source>
</evidence>
<dbReference type="InterPro" id="IPR043519">
    <property type="entry name" value="NT_sf"/>
</dbReference>
<proteinExistence type="predicted"/>
<dbReference type="SUPFAM" id="SSF81301">
    <property type="entry name" value="Nucleotidyltransferase"/>
    <property type="match status" value="1"/>
</dbReference>
<dbReference type="Proteomes" id="UP000886814">
    <property type="component" value="Unassembled WGS sequence"/>
</dbReference>
<sequence>MDIKILDELVAGILAIMKPSVVRIVLYGSVARGTNTEESDVDVAVLVKGQLDKEMEDKLSDLVVDMNLKYDKVFSVIDIDYETFRKWEGVTPFYQNVTKEGIVLWKAA</sequence>
<evidence type="ECO:0000313" key="3">
    <source>
        <dbReference type="Proteomes" id="UP000886814"/>
    </source>
</evidence>
<name>A0A9D1TFY5_9FIRM</name>
<reference evidence="2" key="2">
    <citation type="submission" date="2021-04" db="EMBL/GenBank/DDBJ databases">
        <authorList>
            <person name="Gilroy R."/>
        </authorList>
    </citation>
    <scope>NUCLEOTIDE SEQUENCE</scope>
    <source>
        <strain evidence="2">CHK195-9823</strain>
    </source>
</reference>
<comment type="caution">
    <text evidence="2">The sequence shown here is derived from an EMBL/GenBank/DDBJ whole genome shotgun (WGS) entry which is preliminary data.</text>
</comment>
<dbReference type="CDD" id="cd05403">
    <property type="entry name" value="NT_KNTase_like"/>
    <property type="match status" value="1"/>
</dbReference>
<dbReference type="InterPro" id="IPR041633">
    <property type="entry name" value="Polbeta"/>
</dbReference>
<dbReference type="PANTHER" id="PTHR33933">
    <property type="entry name" value="NUCLEOTIDYLTRANSFERASE"/>
    <property type="match status" value="1"/>
</dbReference>